<name>U5VWN0_9ACTN</name>
<feature type="domain" description="HDOD" evidence="1">
    <location>
        <begin position="196"/>
        <end position="380"/>
    </location>
</feature>
<evidence type="ECO:0000313" key="2">
    <source>
        <dbReference type="EMBL" id="AGZ41279.1"/>
    </source>
</evidence>
<dbReference type="EMBL" id="CP006272">
    <property type="protein sequence ID" value="AGZ41279.1"/>
    <property type="molecule type" value="Genomic_DNA"/>
</dbReference>
<dbReference type="SUPFAM" id="SSF141868">
    <property type="entry name" value="EAL domain-like"/>
    <property type="match status" value="1"/>
</dbReference>
<dbReference type="OrthoDB" id="9804751at2"/>
<dbReference type="STRING" id="1246995.AFR_14985"/>
<dbReference type="PIRSF" id="PIRSF003180">
    <property type="entry name" value="DiGMPpdiest_YuxH"/>
    <property type="match status" value="1"/>
</dbReference>
<sequence>MDPRAVEQPTVHVGRQVIFDQYGEVFACELLFRGAPAQVTSLFVRTFTDFGLPELVGNRPCLVTVPRDFLVGDLPMPFDPGQVILEVVVAADLDDAVLTGIEALAAGGFTIAVTAEVADFSDRLLPVAAYLKINLPGAAESVMDLARTCHERHPHLRLIAAQLETEAQKHRAPALGFSLFQGSVLGRPHVVSMAELSPARLSRLRLVSVLAAAEVDFDEAVSLIPGDPALTYRLLQASNAAASGLPARVSSVREAAVLLGLPTIRHWVTLMLLSDLSKAREEQLIPTMIRARMCQSVAEQAGLPGDAAFCVGLLAGIAELIGQSRPALAQQLPLTDEVNDALADGAGPLGHLLAAVRDYETGDPSGLAELVDPGAAVHAYLAATAWCNQVMGAAGPVERQTSARRPRIAR</sequence>
<proteinExistence type="predicted"/>
<dbReference type="Pfam" id="PF08668">
    <property type="entry name" value="HDOD"/>
    <property type="match status" value="1"/>
</dbReference>
<dbReference type="SUPFAM" id="SSF109604">
    <property type="entry name" value="HD-domain/PDEase-like"/>
    <property type="match status" value="1"/>
</dbReference>
<dbReference type="KEGG" id="afs:AFR_14985"/>
<accession>U5VWN0</accession>
<dbReference type="AlphaFoldDB" id="U5VWN0"/>
<dbReference type="PROSITE" id="PS51833">
    <property type="entry name" value="HDOD"/>
    <property type="match status" value="1"/>
</dbReference>
<dbReference type="PATRIC" id="fig|1246995.3.peg.3043"/>
<dbReference type="InterPro" id="IPR013976">
    <property type="entry name" value="HDOD"/>
</dbReference>
<dbReference type="InterPro" id="IPR014408">
    <property type="entry name" value="dGMP_Pdiesterase_EAL/HD-GYP"/>
</dbReference>
<dbReference type="PANTHER" id="PTHR33525">
    <property type="match status" value="1"/>
</dbReference>
<organism evidence="2 3">
    <name type="scientific">Actinoplanes friuliensis DSM 7358</name>
    <dbReference type="NCBI Taxonomy" id="1246995"/>
    <lineage>
        <taxon>Bacteria</taxon>
        <taxon>Bacillati</taxon>
        <taxon>Actinomycetota</taxon>
        <taxon>Actinomycetes</taxon>
        <taxon>Micromonosporales</taxon>
        <taxon>Micromonosporaceae</taxon>
        <taxon>Actinoplanes</taxon>
    </lineage>
</organism>
<dbReference type="HOGENOM" id="CLU_044951_0_0_11"/>
<evidence type="ECO:0000259" key="1">
    <source>
        <dbReference type="PROSITE" id="PS51833"/>
    </source>
</evidence>
<dbReference type="Proteomes" id="UP000017746">
    <property type="component" value="Chromosome"/>
</dbReference>
<dbReference type="RefSeq" id="WP_023361338.1">
    <property type="nucleotide sequence ID" value="NC_022657.1"/>
</dbReference>
<protein>
    <recommendedName>
        <fullName evidence="1">HDOD domain-containing protein</fullName>
    </recommendedName>
</protein>
<reference evidence="2 3" key="1">
    <citation type="journal article" date="2014" name="J. Biotechnol.">
        <title>Complete genome sequence of the actinobacterium Actinoplanes friuliensis HAG 010964, producer of the lipopeptide antibiotic friulimycin.</title>
        <authorList>
            <person name="Ruckert C."/>
            <person name="Szczepanowski R."/>
            <person name="Albersmeier A."/>
            <person name="Goesmann A."/>
            <person name="Fischer N."/>
            <person name="Steinkamper A."/>
            <person name="Puhler A."/>
            <person name="Biener R."/>
            <person name="Schwartz D."/>
            <person name="Kalinowski J."/>
        </authorList>
    </citation>
    <scope>NUCLEOTIDE SEQUENCE [LARGE SCALE GENOMIC DNA]</scope>
    <source>
        <strain evidence="2 3">DSM 7358</strain>
    </source>
</reference>
<evidence type="ECO:0000313" key="3">
    <source>
        <dbReference type="Proteomes" id="UP000017746"/>
    </source>
</evidence>
<keyword evidence="3" id="KW-1185">Reference proteome</keyword>
<dbReference type="InterPro" id="IPR035919">
    <property type="entry name" value="EAL_sf"/>
</dbReference>
<dbReference type="Gene3D" id="1.10.3210.10">
    <property type="entry name" value="Hypothetical protein af1432"/>
    <property type="match status" value="1"/>
</dbReference>
<gene>
    <name evidence="2" type="ORF">AFR_14985</name>
</gene>
<dbReference type="PANTHER" id="PTHR33525:SF4">
    <property type="entry name" value="CYCLIC DI-GMP PHOSPHODIESTERASE CDGJ"/>
    <property type="match status" value="1"/>
</dbReference>
<dbReference type="InterPro" id="IPR052340">
    <property type="entry name" value="RNase_Y/CdgJ"/>
</dbReference>
<dbReference type="eggNOG" id="COG3434">
    <property type="taxonomic scope" value="Bacteria"/>
</dbReference>